<name>A0A844E2E4_EUBRA</name>
<keyword evidence="3" id="KW-1003">Cell membrane</keyword>
<evidence type="ECO:0000256" key="7">
    <source>
        <dbReference type="SAM" id="Phobius"/>
    </source>
</evidence>
<evidence type="ECO:0000256" key="6">
    <source>
        <dbReference type="ARBA" id="ARBA00023136"/>
    </source>
</evidence>
<keyword evidence="4 7" id="KW-0812">Transmembrane</keyword>
<feature type="transmembrane region" description="Helical" evidence="7">
    <location>
        <begin position="157"/>
        <end position="176"/>
    </location>
</feature>
<dbReference type="RefSeq" id="WP_021739783.1">
    <property type="nucleotide sequence ID" value="NZ_CABKSU010000082.1"/>
</dbReference>
<feature type="transmembrane region" description="Helical" evidence="7">
    <location>
        <begin position="335"/>
        <end position="360"/>
    </location>
</feature>
<proteinExistence type="inferred from homology"/>
<dbReference type="GO" id="GO:0005886">
    <property type="term" value="C:plasma membrane"/>
    <property type="evidence" value="ECO:0007669"/>
    <property type="project" value="UniProtKB-SubCell"/>
</dbReference>
<dbReference type="Pfam" id="PF02417">
    <property type="entry name" value="Chromate_transp"/>
    <property type="match status" value="2"/>
</dbReference>
<dbReference type="PANTHER" id="PTHR43663:SF1">
    <property type="entry name" value="CHROMATE TRANSPORTER"/>
    <property type="match status" value="1"/>
</dbReference>
<comment type="similarity">
    <text evidence="2">Belongs to the chromate ion transporter (CHR) (TC 2.A.51) family.</text>
</comment>
<comment type="subcellular location">
    <subcellularLocation>
        <location evidence="1">Cell membrane</location>
        <topology evidence="1">Multi-pass membrane protein</topology>
    </subcellularLocation>
</comment>
<dbReference type="OrthoDB" id="9788907at2"/>
<evidence type="ECO:0000256" key="3">
    <source>
        <dbReference type="ARBA" id="ARBA00022475"/>
    </source>
</evidence>
<accession>A0A844E2E4</accession>
<feature type="transmembrane region" description="Helical" evidence="7">
    <location>
        <begin position="472"/>
        <end position="489"/>
    </location>
</feature>
<organism evidence="8 9">
    <name type="scientific">Eubacterium ramulus</name>
    <dbReference type="NCBI Taxonomy" id="39490"/>
    <lineage>
        <taxon>Bacteria</taxon>
        <taxon>Bacillati</taxon>
        <taxon>Bacillota</taxon>
        <taxon>Clostridia</taxon>
        <taxon>Eubacteriales</taxon>
        <taxon>Eubacteriaceae</taxon>
        <taxon>Eubacterium</taxon>
    </lineage>
</organism>
<evidence type="ECO:0000313" key="8">
    <source>
        <dbReference type="EMBL" id="MSD16186.1"/>
    </source>
</evidence>
<sequence>MRKKKQNSDKNLNMKELLFTMFKIGCIGFGGGTALVPVIESEVVYEKKLIDKDEYTKDVVVANITPGALPVEVAAGVGRKVCGIPGMLLSAVLMGLPGTFLTVLILMLINSSGERILQQILFASVGVTAYIIYMLLMYAKGTFRECREKGMAKSGTVFMFLVFLLTSGKDVFQLFGINRTPVFDIATIDVLCAAFFIIFFTGGRFRWSRIILSTVITVAYCLCVGQMHLISSSKVLFGLRLTMIALSIYGLCNGIEGKISFSWKALKKLVQEELGWTLLLMLLSVPALLCFGNTLRFAVRGLISAVLSFGGGDAYLAVANGMFVNTGMISHDEFYFQIASVANGLPGSILCKILAGVGYILGCQDGGVWCGIFVALCGFACSIAASGGTFSAVVYIYEQFENLRIFQVLQTYMRPIVAGLLLSVSTSMLYQNVNLAGWYGWPKAGMALLTIGVILLNVFWRRRGVVRPLQSVLFSAAASLAMCNVFASIP</sequence>
<feature type="transmembrane region" description="Helical" evidence="7">
    <location>
        <begin position="182"/>
        <end position="203"/>
    </location>
</feature>
<evidence type="ECO:0008006" key="10">
    <source>
        <dbReference type="Google" id="ProtNLM"/>
    </source>
</evidence>
<feature type="transmembrane region" description="Helical" evidence="7">
    <location>
        <begin position="59"/>
        <end position="77"/>
    </location>
</feature>
<dbReference type="GO" id="GO:0015109">
    <property type="term" value="F:chromate transmembrane transporter activity"/>
    <property type="evidence" value="ECO:0007669"/>
    <property type="project" value="InterPro"/>
</dbReference>
<evidence type="ECO:0000256" key="2">
    <source>
        <dbReference type="ARBA" id="ARBA00005262"/>
    </source>
</evidence>
<feature type="transmembrane region" description="Helical" evidence="7">
    <location>
        <begin position="439"/>
        <end position="460"/>
    </location>
</feature>
<comment type="caution">
    <text evidence="8">The sequence shown here is derived from an EMBL/GenBank/DDBJ whole genome shotgun (WGS) entry which is preliminary data.</text>
</comment>
<feature type="transmembrane region" description="Helical" evidence="7">
    <location>
        <begin position="89"/>
        <end position="110"/>
    </location>
</feature>
<dbReference type="AlphaFoldDB" id="A0A844E2E4"/>
<dbReference type="PANTHER" id="PTHR43663">
    <property type="entry name" value="CHROMATE TRANSPORT PROTEIN-RELATED"/>
    <property type="match status" value="1"/>
</dbReference>
<reference evidence="8 9" key="1">
    <citation type="journal article" date="2019" name="Nat. Med.">
        <title>A library of human gut bacterial isolates paired with longitudinal multiomics data enables mechanistic microbiome research.</title>
        <authorList>
            <person name="Poyet M."/>
            <person name="Groussin M."/>
            <person name="Gibbons S.M."/>
            <person name="Avila-Pacheco J."/>
            <person name="Jiang X."/>
            <person name="Kearney S.M."/>
            <person name="Perrotta A.R."/>
            <person name="Berdy B."/>
            <person name="Zhao S."/>
            <person name="Lieberman T.D."/>
            <person name="Swanson P.K."/>
            <person name="Smith M."/>
            <person name="Roesemann S."/>
            <person name="Alexander J.E."/>
            <person name="Rich S.A."/>
            <person name="Livny J."/>
            <person name="Vlamakis H."/>
            <person name="Clish C."/>
            <person name="Bullock K."/>
            <person name="Deik A."/>
            <person name="Scott J."/>
            <person name="Pierce K.A."/>
            <person name="Xavier R.J."/>
            <person name="Alm E.J."/>
        </authorList>
    </citation>
    <scope>NUCLEOTIDE SEQUENCE [LARGE SCALE GENOMIC DNA]</scope>
    <source>
        <strain evidence="8 9">BIOML-A3</strain>
    </source>
</reference>
<feature type="transmembrane region" description="Helical" evidence="7">
    <location>
        <begin position="366"/>
        <end position="396"/>
    </location>
</feature>
<gene>
    <name evidence="8" type="ORF">GKE72_08880</name>
</gene>
<protein>
    <recommendedName>
        <fullName evidence="10">Chromate transporter</fullName>
    </recommendedName>
</protein>
<feature type="transmembrane region" description="Helical" evidence="7">
    <location>
        <begin position="210"/>
        <end position="229"/>
    </location>
</feature>
<dbReference type="EMBL" id="WKRA01000012">
    <property type="protein sequence ID" value="MSD16186.1"/>
    <property type="molecule type" value="Genomic_DNA"/>
</dbReference>
<evidence type="ECO:0000313" key="9">
    <source>
        <dbReference type="Proteomes" id="UP000431304"/>
    </source>
</evidence>
<feature type="transmembrane region" description="Helical" evidence="7">
    <location>
        <begin position="116"/>
        <end position="136"/>
    </location>
</feature>
<feature type="transmembrane region" description="Helical" evidence="7">
    <location>
        <begin position="276"/>
        <end position="295"/>
    </location>
</feature>
<feature type="transmembrane region" description="Helical" evidence="7">
    <location>
        <begin position="21"/>
        <end position="39"/>
    </location>
</feature>
<keyword evidence="6 7" id="KW-0472">Membrane</keyword>
<dbReference type="GeneID" id="42788141"/>
<dbReference type="InterPro" id="IPR052518">
    <property type="entry name" value="CHR_Transporter"/>
</dbReference>
<feature type="transmembrane region" description="Helical" evidence="7">
    <location>
        <begin position="301"/>
        <end position="323"/>
    </location>
</feature>
<dbReference type="Proteomes" id="UP000431304">
    <property type="component" value="Unassembled WGS sequence"/>
</dbReference>
<keyword evidence="5 7" id="KW-1133">Transmembrane helix</keyword>
<evidence type="ECO:0000256" key="5">
    <source>
        <dbReference type="ARBA" id="ARBA00022989"/>
    </source>
</evidence>
<dbReference type="InterPro" id="IPR003370">
    <property type="entry name" value="Chromate_transpt"/>
</dbReference>
<evidence type="ECO:0000256" key="4">
    <source>
        <dbReference type="ARBA" id="ARBA00022692"/>
    </source>
</evidence>
<evidence type="ECO:0000256" key="1">
    <source>
        <dbReference type="ARBA" id="ARBA00004651"/>
    </source>
</evidence>